<dbReference type="EMBL" id="CP017641">
    <property type="protein sequence ID" value="APZ96903.1"/>
    <property type="molecule type" value="Genomic_DNA"/>
</dbReference>
<dbReference type="Pfam" id="PF23500">
    <property type="entry name" value="DUF7133"/>
    <property type="match status" value="1"/>
</dbReference>
<keyword evidence="3 4" id="KW-0408">Iron</keyword>
<dbReference type="GO" id="GO:0046872">
    <property type="term" value="F:metal ion binding"/>
    <property type="evidence" value="ECO:0007669"/>
    <property type="project" value="UniProtKB-KW"/>
</dbReference>
<dbReference type="KEGG" id="fmr:Fuma_06577"/>
<feature type="signal peptide" evidence="5">
    <location>
        <begin position="1"/>
        <end position="18"/>
    </location>
</feature>
<gene>
    <name evidence="7" type="ORF">Fuma_06577</name>
</gene>
<dbReference type="STRING" id="1891926.Fuma_06577"/>
<proteinExistence type="predicted"/>
<dbReference type="PROSITE" id="PS51007">
    <property type="entry name" value="CYTC"/>
    <property type="match status" value="1"/>
</dbReference>
<dbReference type="InterPro" id="IPR013428">
    <property type="entry name" value="Membrane-bound_put_N"/>
</dbReference>
<dbReference type="AlphaFoldDB" id="A0A1P8WS76"/>
<dbReference type="GO" id="GO:0020037">
    <property type="term" value="F:heme binding"/>
    <property type="evidence" value="ECO:0007669"/>
    <property type="project" value="InterPro"/>
</dbReference>
<dbReference type="PANTHER" id="PTHR33546">
    <property type="entry name" value="LARGE, MULTIFUNCTIONAL SECRETED PROTEIN-RELATED"/>
    <property type="match status" value="1"/>
</dbReference>
<dbReference type="RefSeq" id="WP_145944506.1">
    <property type="nucleotide sequence ID" value="NZ_CP017641.1"/>
</dbReference>
<dbReference type="InterPro" id="IPR016024">
    <property type="entry name" value="ARM-type_fold"/>
</dbReference>
<dbReference type="InterPro" id="IPR011989">
    <property type="entry name" value="ARM-like"/>
</dbReference>
<sequence precursor="true">MRSFSIALLILASNFVSADEKPVRKPENAVAALDVADGLEATLFAAEPLLLSPSNIDVDHLGRIWVCEVVNYRHFANKDNPAREAGDRILILEDTDGDGKADKETTFYQGRDIDSAHGVCVLGNRVIVSAGENVFNFYDDDGDLKADRKEVMFTGIKGVQHDHGIHSFTFGPDGRLYFNFGNNGNELHTPDGNLVVDVAGNEVIANRKPYQEGMAFRCELDGSKVDTLGWNFRNNWELCVDSFGAIWQSDNDDDGNKGVRINFVMEYGNYGYKDEFTGAGWREPRTGWEDTIPERHWHLNDPGVVPNLLQTGAGSPTGILIYEGNLLPKRFQNQLIHCDAGPNVVRSYAVSDDGAGYKAEINDILTGTRDQWFRPSDVCVEPDGSLIVADWYDPGVGGHRQGDIQRGRLFRVAPKGNTKYVSPKPDFSTVEGAAEALKSPNVATRYLAWQKLHAAGADAEAVLKKMFTDDNNPRFQARALWLLGQIDGKTQHYIDAAVKHGNSNIRIAGLRLARRTNTDVVGTVTKLVDDKSPQVRRECAVALRHIKSDRKAKLWTTLALQLPLPSHDRWYLEALGIGAHGDWDNCLETIWSEMRTRKSDRANIIVSDVVWRSRADESASRIAQHILHLAVGASLEESRPILLEYFRALDFQPKSNVATEVATLLKPGTLGRLRKDTAPLVIAESLQRLSSEDFASNPDAKAALQRALTDLKGTSQYIELVERFQLTDRYSDLLTLAQAHPNEQIGVEAIRALLRNKQWKLMTQALKGDDAQSAIATATVMGNSLDNAINGPLLAAVKDKALAIDVRRAAVRAASRVNGGAQKLAGLVEHKTLDPELTQTVAAALHAAPSRSTREMADRLFPLPAVKEGKPLPPISQLVSMKGDPVNGRLIFNTTGTCHKCHIVNKIGREFGPDLSEIGSKLSPQAMFESIIFPSAGISHNYEAYTLVTASGTTITGLITSETDDSISIKGDDALIRTFKLDEIDEKVKQTVSLMPADLQKVMTVQEIVDVVAYIQTLKKK</sequence>
<reference evidence="7 8" key="1">
    <citation type="journal article" date="2016" name="Front. Microbiol.">
        <title>Fuerstia marisgermanicae gen. nov., sp. nov., an Unusual Member of the Phylum Planctomycetes from the German Wadden Sea.</title>
        <authorList>
            <person name="Kohn T."/>
            <person name="Heuer A."/>
            <person name="Jogler M."/>
            <person name="Vollmers J."/>
            <person name="Boedeker C."/>
            <person name="Bunk B."/>
            <person name="Rast P."/>
            <person name="Borchert D."/>
            <person name="Glockner I."/>
            <person name="Freese H.M."/>
            <person name="Klenk H.P."/>
            <person name="Overmann J."/>
            <person name="Kaster A.K."/>
            <person name="Rohde M."/>
            <person name="Wiegand S."/>
            <person name="Jogler C."/>
        </authorList>
    </citation>
    <scope>NUCLEOTIDE SEQUENCE [LARGE SCALE GENOMIC DNA]</scope>
    <source>
        <strain evidence="7 8">NH11</strain>
    </source>
</reference>
<dbReference type="SUPFAM" id="SSF48371">
    <property type="entry name" value="ARM repeat"/>
    <property type="match status" value="1"/>
</dbReference>
<evidence type="ECO:0000313" key="7">
    <source>
        <dbReference type="EMBL" id="APZ96903.1"/>
    </source>
</evidence>
<dbReference type="NCBIfam" id="TIGR02604">
    <property type="entry name" value="Piru_Ver_Nterm"/>
    <property type="match status" value="1"/>
</dbReference>
<dbReference type="SUPFAM" id="SSF50952">
    <property type="entry name" value="Soluble quinoprotein glucose dehydrogenase"/>
    <property type="match status" value="1"/>
</dbReference>
<evidence type="ECO:0000259" key="6">
    <source>
        <dbReference type="PROSITE" id="PS51007"/>
    </source>
</evidence>
<dbReference type="Proteomes" id="UP000187735">
    <property type="component" value="Chromosome"/>
</dbReference>
<dbReference type="InterPro" id="IPR009056">
    <property type="entry name" value="Cyt_c-like_dom"/>
</dbReference>
<dbReference type="OrthoDB" id="232040at2"/>
<keyword evidence="8" id="KW-1185">Reference proteome</keyword>
<name>A0A1P8WS76_9PLAN</name>
<evidence type="ECO:0000313" key="8">
    <source>
        <dbReference type="Proteomes" id="UP000187735"/>
    </source>
</evidence>
<dbReference type="InterPro" id="IPR011042">
    <property type="entry name" value="6-blade_b-propeller_TolB-like"/>
</dbReference>
<dbReference type="GO" id="GO:0009055">
    <property type="term" value="F:electron transfer activity"/>
    <property type="evidence" value="ECO:0007669"/>
    <property type="project" value="InterPro"/>
</dbReference>
<keyword evidence="2 4" id="KW-0479">Metal-binding</keyword>
<evidence type="ECO:0000256" key="2">
    <source>
        <dbReference type="ARBA" id="ARBA00022723"/>
    </source>
</evidence>
<dbReference type="InterPro" id="IPR055557">
    <property type="entry name" value="DUF7133"/>
</dbReference>
<dbReference type="Gene3D" id="1.10.760.10">
    <property type="entry name" value="Cytochrome c-like domain"/>
    <property type="match status" value="1"/>
</dbReference>
<dbReference type="Gene3D" id="2.120.10.30">
    <property type="entry name" value="TolB, C-terminal domain"/>
    <property type="match status" value="1"/>
</dbReference>
<dbReference type="PANTHER" id="PTHR33546:SF1">
    <property type="entry name" value="LARGE, MULTIFUNCTIONAL SECRETED PROTEIN"/>
    <property type="match status" value="1"/>
</dbReference>
<evidence type="ECO:0000256" key="4">
    <source>
        <dbReference type="PROSITE-ProRule" id="PRU00433"/>
    </source>
</evidence>
<dbReference type="NCBIfam" id="TIGR02603">
    <property type="entry name" value="CxxCH_TIGR02603"/>
    <property type="match status" value="1"/>
</dbReference>
<evidence type="ECO:0000256" key="3">
    <source>
        <dbReference type="ARBA" id="ARBA00023004"/>
    </source>
</evidence>
<dbReference type="Gene3D" id="1.25.10.10">
    <property type="entry name" value="Leucine-rich Repeat Variant"/>
    <property type="match status" value="1"/>
</dbReference>
<dbReference type="SUPFAM" id="SSF46626">
    <property type="entry name" value="Cytochrome c"/>
    <property type="match status" value="1"/>
</dbReference>
<feature type="chain" id="PRO_5012523857" evidence="5">
    <location>
        <begin position="19"/>
        <end position="1021"/>
    </location>
</feature>
<keyword evidence="5" id="KW-0732">Signal</keyword>
<protein>
    <submittedName>
        <fullName evidence="7">Putative membrane-bound dehydrogenase domain protein</fullName>
    </submittedName>
</protein>
<accession>A0A1P8WS76</accession>
<feature type="domain" description="Cytochrome c" evidence="6">
    <location>
        <begin position="883"/>
        <end position="1019"/>
    </location>
</feature>
<dbReference type="InterPro" id="IPR036909">
    <property type="entry name" value="Cyt_c-like_dom_sf"/>
</dbReference>
<keyword evidence="1 4" id="KW-0349">Heme</keyword>
<dbReference type="InterPro" id="IPR011041">
    <property type="entry name" value="Quinoprot_gluc/sorb_DH_b-prop"/>
</dbReference>
<evidence type="ECO:0000256" key="5">
    <source>
        <dbReference type="SAM" id="SignalP"/>
    </source>
</evidence>
<dbReference type="InterPro" id="IPR013427">
    <property type="entry name" value="Haem-bd_dom_put"/>
</dbReference>
<organism evidence="7 8">
    <name type="scientific">Fuerstiella marisgermanici</name>
    <dbReference type="NCBI Taxonomy" id="1891926"/>
    <lineage>
        <taxon>Bacteria</taxon>
        <taxon>Pseudomonadati</taxon>
        <taxon>Planctomycetota</taxon>
        <taxon>Planctomycetia</taxon>
        <taxon>Planctomycetales</taxon>
        <taxon>Planctomycetaceae</taxon>
        <taxon>Fuerstiella</taxon>
    </lineage>
</organism>
<evidence type="ECO:0000256" key="1">
    <source>
        <dbReference type="ARBA" id="ARBA00022617"/>
    </source>
</evidence>